<dbReference type="Gene3D" id="3.40.50.280">
    <property type="entry name" value="Cobalamin-binding domain"/>
    <property type="match status" value="1"/>
</dbReference>
<dbReference type="Gene3D" id="1.10.1660.10">
    <property type="match status" value="1"/>
</dbReference>
<dbReference type="SUPFAM" id="SSF46955">
    <property type="entry name" value="Putative DNA-binding domain"/>
    <property type="match status" value="1"/>
</dbReference>
<evidence type="ECO:0000313" key="7">
    <source>
        <dbReference type="EMBL" id="CAA9378520.1"/>
    </source>
</evidence>
<evidence type="ECO:0000259" key="6">
    <source>
        <dbReference type="PROSITE" id="PS51332"/>
    </source>
</evidence>
<evidence type="ECO:0000256" key="4">
    <source>
        <dbReference type="ARBA" id="ARBA00023163"/>
    </source>
</evidence>
<evidence type="ECO:0000259" key="5">
    <source>
        <dbReference type="PROSITE" id="PS50937"/>
    </source>
</evidence>
<dbReference type="SMART" id="SM00422">
    <property type="entry name" value="HTH_MERR"/>
    <property type="match status" value="1"/>
</dbReference>
<dbReference type="Pfam" id="PF02607">
    <property type="entry name" value="B12-binding_2"/>
    <property type="match status" value="1"/>
</dbReference>
<proteinExistence type="predicted"/>
<dbReference type="InterPro" id="IPR009061">
    <property type="entry name" value="DNA-bd_dom_put_sf"/>
</dbReference>
<evidence type="ECO:0000256" key="1">
    <source>
        <dbReference type="ARBA" id="ARBA00022491"/>
    </source>
</evidence>
<dbReference type="GO" id="GO:0031419">
    <property type="term" value="F:cobalamin binding"/>
    <property type="evidence" value="ECO:0007669"/>
    <property type="project" value="InterPro"/>
</dbReference>
<gene>
    <name evidence="7" type="ORF">AVDCRST_MAG32-1345</name>
</gene>
<dbReference type="EMBL" id="CADCUM010000065">
    <property type="protein sequence ID" value="CAA9378520.1"/>
    <property type="molecule type" value="Genomic_DNA"/>
</dbReference>
<dbReference type="InterPro" id="IPR036724">
    <property type="entry name" value="Cobalamin-bd_sf"/>
</dbReference>
<keyword evidence="1" id="KW-0678">Repressor</keyword>
<dbReference type="SUPFAM" id="SSF52242">
    <property type="entry name" value="Cobalamin (vitamin B12)-binding domain"/>
    <property type="match status" value="1"/>
</dbReference>
<dbReference type="GO" id="GO:0003677">
    <property type="term" value="F:DNA binding"/>
    <property type="evidence" value="ECO:0007669"/>
    <property type="project" value="UniProtKB-KW"/>
</dbReference>
<organism evidence="7">
    <name type="scientific">uncultured Nocardioides sp</name>
    <dbReference type="NCBI Taxonomy" id="198441"/>
    <lineage>
        <taxon>Bacteria</taxon>
        <taxon>Bacillati</taxon>
        <taxon>Actinomycetota</taxon>
        <taxon>Actinomycetes</taxon>
        <taxon>Propionibacteriales</taxon>
        <taxon>Nocardioidaceae</taxon>
        <taxon>Nocardioides</taxon>
        <taxon>environmental samples</taxon>
    </lineage>
</organism>
<dbReference type="PROSITE" id="PS50937">
    <property type="entry name" value="HTH_MERR_2"/>
    <property type="match status" value="1"/>
</dbReference>
<keyword evidence="4" id="KW-0804">Transcription</keyword>
<dbReference type="GO" id="GO:0046872">
    <property type="term" value="F:metal ion binding"/>
    <property type="evidence" value="ECO:0007669"/>
    <property type="project" value="InterPro"/>
</dbReference>
<dbReference type="InterPro" id="IPR036594">
    <property type="entry name" value="Meth_synthase_dom"/>
</dbReference>
<dbReference type="InterPro" id="IPR006158">
    <property type="entry name" value="Cobalamin-bd"/>
</dbReference>
<dbReference type="CDD" id="cd01104">
    <property type="entry name" value="HTH_MlrA-CarA"/>
    <property type="match status" value="1"/>
</dbReference>
<evidence type="ECO:0000256" key="3">
    <source>
        <dbReference type="ARBA" id="ARBA00023125"/>
    </source>
</evidence>
<dbReference type="InterPro" id="IPR000551">
    <property type="entry name" value="MerR-type_HTH_dom"/>
</dbReference>
<dbReference type="PANTHER" id="PTHR30204:SF69">
    <property type="entry name" value="MERR-FAMILY TRANSCRIPTIONAL REGULATOR"/>
    <property type="match status" value="1"/>
</dbReference>
<feature type="domain" description="HTH merR-type" evidence="5">
    <location>
        <begin position="1"/>
        <end position="70"/>
    </location>
</feature>
<name>A0A6J4N5U4_9ACTN</name>
<accession>A0A6J4N5U4</accession>
<evidence type="ECO:0000256" key="2">
    <source>
        <dbReference type="ARBA" id="ARBA00023015"/>
    </source>
</evidence>
<keyword evidence="2" id="KW-0805">Transcription regulation</keyword>
<sequence length="289" mass="30296">MFTVKRAAELTGLTPDTLRVWERRYGVVAPERSPGGYRLYDDRSLRRLAAMKSLVDSGWSVRAAADHVLEEDTDAGPADPPAASSSPAVPDLGALSAAGQDFDVDALTAALDAGFASGEFERVVDAWLMPSLERLGADWRDGRVTVAAEHFVSAAVQARLASIYESLVPGGGTPVVVGLARGSRHELGVLAFSIAARREGLDVVYVGGDLPPAEWATTVRVRQARAIVIGVPSAEDVPAVRETVQAVRRESPEVQVWLGGGHQGAVGGQSRALGHFIGDAAATLADAIG</sequence>
<protein>
    <submittedName>
        <fullName evidence="7">Transcriptional regulator, MerR family</fullName>
    </submittedName>
</protein>
<dbReference type="InterPro" id="IPR003759">
    <property type="entry name" value="Cbl-bd_cap"/>
</dbReference>
<dbReference type="InterPro" id="IPR047057">
    <property type="entry name" value="MerR_fam"/>
</dbReference>
<dbReference type="Pfam" id="PF02310">
    <property type="entry name" value="B12-binding"/>
    <property type="match status" value="1"/>
</dbReference>
<dbReference type="Gene3D" id="1.10.1240.10">
    <property type="entry name" value="Methionine synthase domain"/>
    <property type="match status" value="1"/>
</dbReference>
<keyword evidence="3" id="KW-0238">DNA-binding</keyword>
<dbReference type="AlphaFoldDB" id="A0A6J4N5U4"/>
<dbReference type="Pfam" id="PF13411">
    <property type="entry name" value="MerR_1"/>
    <property type="match status" value="1"/>
</dbReference>
<dbReference type="PANTHER" id="PTHR30204">
    <property type="entry name" value="REDOX-CYCLING DRUG-SENSING TRANSCRIPTIONAL ACTIVATOR SOXR"/>
    <property type="match status" value="1"/>
</dbReference>
<feature type="domain" description="B12-binding" evidence="6">
    <location>
        <begin position="172"/>
        <end position="289"/>
    </location>
</feature>
<dbReference type="GO" id="GO:0003700">
    <property type="term" value="F:DNA-binding transcription factor activity"/>
    <property type="evidence" value="ECO:0007669"/>
    <property type="project" value="InterPro"/>
</dbReference>
<dbReference type="PROSITE" id="PS51332">
    <property type="entry name" value="B12_BINDING"/>
    <property type="match status" value="1"/>
</dbReference>
<reference evidence="7" key="1">
    <citation type="submission" date="2020-02" db="EMBL/GenBank/DDBJ databases">
        <authorList>
            <person name="Meier V. D."/>
        </authorList>
    </citation>
    <scope>NUCLEOTIDE SEQUENCE</scope>
    <source>
        <strain evidence="7">AVDCRST_MAG32</strain>
    </source>
</reference>